<evidence type="ECO:0000313" key="13">
    <source>
        <dbReference type="Proteomes" id="UP000001861"/>
    </source>
</evidence>
<comment type="function">
    <text evidence="1">Functions as an U snRNP-specific nuclear import adapter. Involved in the trimethylguanosine (m3G)-cap-dependent nuclear import of U snRNPs. Binds specifically to the terminal m3G-cap U snRNAs.</text>
</comment>
<evidence type="ECO:0000256" key="5">
    <source>
        <dbReference type="ARBA" id="ARBA00016034"/>
    </source>
</evidence>
<dbReference type="OMA" id="FRLWWRD"/>
<dbReference type="PANTHER" id="PTHR13403">
    <property type="entry name" value="SNURPORTIN1 RNUT1 PROTEIN RNA, U TRANSPORTER 1"/>
    <property type="match status" value="1"/>
</dbReference>
<keyword evidence="13" id="KW-1185">Reference proteome</keyword>
<organism evidence="12 13">
    <name type="scientific">Coprinopsis cinerea (strain Okayama-7 / 130 / ATCC MYA-4618 / FGSC 9003)</name>
    <name type="common">Inky cap fungus</name>
    <name type="synonym">Hormographiella aspergillata</name>
    <dbReference type="NCBI Taxonomy" id="240176"/>
    <lineage>
        <taxon>Eukaryota</taxon>
        <taxon>Fungi</taxon>
        <taxon>Dikarya</taxon>
        <taxon>Basidiomycota</taxon>
        <taxon>Agaricomycotina</taxon>
        <taxon>Agaricomycetes</taxon>
        <taxon>Agaricomycetidae</taxon>
        <taxon>Agaricales</taxon>
        <taxon>Agaricineae</taxon>
        <taxon>Psathyrellaceae</taxon>
        <taxon>Coprinopsis</taxon>
    </lineage>
</organism>
<dbReference type="STRING" id="240176.A8PCM0"/>
<reference evidence="12 13" key="1">
    <citation type="journal article" date="2010" name="Proc. Natl. Acad. Sci. U.S.A.">
        <title>Insights into evolution of multicellular fungi from the assembled chromosomes of the mushroom Coprinopsis cinerea (Coprinus cinereus).</title>
        <authorList>
            <person name="Stajich J.E."/>
            <person name="Wilke S.K."/>
            <person name="Ahren D."/>
            <person name="Au C.H."/>
            <person name="Birren B.W."/>
            <person name="Borodovsky M."/>
            <person name="Burns C."/>
            <person name="Canback B."/>
            <person name="Casselton L.A."/>
            <person name="Cheng C.K."/>
            <person name="Deng J."/>
            <person name="Dietrich F.S."/>
            <person name="Fargo D.C."/>
            <person name="Farman M.L."/>
            <person name="Gathman A.C."/>
            <person name="Goldberg J."/>
            <person name="Guigo R."/>
            <person name="Hoegger P.J."/>
            <person name="Hooker J.B."/>
            <person name="Huggins A."/>
            <person name="James T.Y."/>
            <person name="Kamada T."/>
            <person name="Kilaru S."/>
            <person name="Kodira C."/>
            <person name="Kues U."/>
            <person name="Kupfer D."/>
            <person name="Kwan H.S."/>
            <person name="Lomsadze A."/>
            <person name="Li W."/>
            <person name="Lilly W.W."/>
            <person name="Ma L.J."/>
            <person name="Mackey A.J."/>
            <person name="Manning G."/>
            <person name="Martin F."/>
            <person name="Muraguchi H."/>
            <person name="Natvig D.O."/>
            <person name="Palmerini H."/>
            <person name="Ramesh M.A."/>
            <person name="Rehmeyer C.J."/>
            <person name="Roe B.A."/>
            <person name="Shenoy N."/>
            <person name="Stanke M."/>
            <person name="Ter-Hovhannisyan V."/>
            <person name="Tunlid A."/>
            <person name="Velagapudi R."/>
            <person name="Vision T.J."/>
            <person name="Zeng Q."/>
            <person name="Zolan M.E."/>
            <person name="Pukkila P.J."/>
        </authorList>
    </citation>
    <scope>NUCLEOTIDE SEQUENCE [LARGE SCALE GENOMIC DNA]</scope>
    <source>
        <strain evidence="13">Okayama-7 / 130 / ATCC MYA-4618 / FGSC 9003</strain>
    </source>
</reference>
<dbReference type="VEuPathDB" id="FungiDB:CC1G_05317"/>
<dbReference type="GO" id="GO:0003723">
    <property type="term" value="F:RNA binding"/>
    <property type="evidence" value="ECO:0007669"/>
    <property type="project" value="UniProtKB-KW"/>
</dbReference>
<dbReference type="Proteomes" id="UP000001861">
    <property type="component" value="Unassembled WGS sequence"/>
</dbReference>
<evidence type="ECO:0000256" key="6">
    <source>
        <dbReference type="ARBA" id="ARBA00022448"/>
    </source>
</evidence>
<dbReference type="PANTHER" id="PTHR13403:SF6">
    <property type="entry name" value="SNURPORTIN-1"/>
    <property type="match status" value="1"/>
</dbReference>
<dbReference type="eggNOG" id="KOG3132">
    <property type="taxonomic scope" value="Eukaryota"/>
</dbReference>
<keyword evidence="8" id="KW-0694">RNA-binding</keyword>
<feature type="domain" description="Snurportin-1 m3G cap-binding" evidence="11">
    <location>
        <begin position="163"/>
        <end position="271"/>
    </location>
</feature>
<evidence type="ECO:0000259" key="11">
    <source>
        <dbReference type="Pfam" id="PF21974"/>
    </source>
</evidence>
<evidence type="ECO:0000256" key="4">
    <source>
        <dbReference type="ARBA" id="ARBA00007540"/>
    </source>
</evidence>
<feature type="compositionally biased region" description="Basic and acidic residues" evidence="10">
    <location>
        <begin position="20"/>
        <end position="41"/>
    </location>
</feature>
<protein>
    <recommendedName>
        <fullName evidence="5">Snurportin-1</fullName>
    </recommendedName>
</protein>
<dbReference type="InterPro" id="IPR047857">
    <property type="entry name" value="Snurportin1_C"/>
</dbReference>
<evidence type="ECO:0000256" key="10">
    <source>
        <dbReference type="SAM" id="MobiDB-lite"/>
    </source>
</evidence>
<dbReference type="KEGG" id="cci:CC1G_05317"/>
<dbReference type="GO" id="GO:0061015">
    <property type="term" value="P:snRNA import into nucleus"/>
    <property type="evidence" value="ECO:0007669"/>
    <property type="project" value="InterPro"/>
</dbReference>
<dbReference type="GO" id="GO:0005737">
    <property type="term" value="C:cytoplasm"/>
    <property type="evidence" value="ECO:0007669"/>
    <property type="project" value="UniProtKB-SubCell"/>
</dbReference>
<dbReference type="Pfam" id="PF21974">
    <property type="entry name" value="SPN1_m3Gcap_bd"/>
    <property type="match status" value="1"/>
</dbReference>
<dbReference type="GO" id="GO:0005634">
    <property type="term" value="C:nucleus"/>
    <property type="evidence" value="ECO:0007669"/>
    <property type="project" value="UniProtKB-SubCell"/>
</dbReference>
<feature type="region of interest" description="Disordered" evidence="10">
    <location>
        <begin position="1"/>
        <end position="41"/>
    </location>
</feature>
<dbReference type="AlphaFoldDB" id="A8PCM0"/>
<feature type="compositionally biased region" description="Basic residues" evidence="10">
    <location>
        <begin position="117"/>
        <end position="128"/>
    </location>
</feature>
<name>A8PCM0_COPC7</name>
<dbReference type="InterPro" id="IPR017336">
    <property type="entry name" value="Snurportin-1"/>
</dbReference>
<feature type="region of interest" description="Disordered" evidence="10">
    <location>
        <begin position="454"/>
        <end position="475"/>
    </location>
</feature>
<keyword evidence="9" id="KW-0539">Nucleus</keyword>
<dbReference type="RefSeq" id="XP_001840431.2">
    <property type="nucleotide sequence ID" value="XM_001840379.2"/>
</dbReference>
<dbReference type="HOGENOM" id="CLU_048922_0_0_1"/>
<dbReference type="GeneID" id="6017076"/>
<comment type="subcellular location">
    <subcellularLocation>
        <location evidence="3">Cytoplasm</location>
    </subcellularLocation>
    <subcellularLocation>
        <location evidence="2">Nucleus</location>
    </subcellularLocation>
</comment>
<accession>A8PCM0</accession>
<proteinExistence type="inferred from homology"/>
<dbReference type="InParanoid" id="A8PCM0"/>
<dbReference type="Gene3D" id="3.30.470.30">
    <property type="entry name" value="DNA ligase/mRNA capping enzyme"/>
    <property type="match status" value="1"/>
</dbReference>
<evidence type="ECO:0000256" key="2">
    <source>
        <dbReference type="ARBA" id="ARBA00004123"/>
    </source>
</evidence>
<evidence type="ECO:0000256" key="3">
    <source>
        <dbReference type="ARBA" id="ARBA00004496"/>
    </source>
</evidence>
<feature type="region of interest" description="Disordered" evidence="10">
    <location>
        <begin position="92"/>
        <end position="134"/>
    </location>
</feature>
<evidence type="ECO:0000313" key="12">
    <source>
        <dbReference type="EMBL" id="EAU81487.2"/>
    </source>
</evidence>
<evidence type="ECO:0000256" key="8">
    <source>
        <dbReference type="ARBA" id="ARBA00022884"/>
    </source>
</evidence>
<evidence type="ECO:0000256" key="7">
    <source>
        <dbReference type="ARBA" id="ARBA00022490"/>
    </source>
</evidence>
<keyword evidence="6" id="KW-0813">Transport</keyword>
<gene>
    <name evidence="12" type="ORF">CC1G_05317</name>
</gene>
<comment type="similarity">
    <text evidence="4">Belongs to the snurportin family.</text>
</comment>
<evidence type="ECO:0000256" key="9">
    <source>
        <dbReference type="ARBA" id="ARBA00023242"/>
    </source>
</evidence>
<comment type="caution">
    <text evidence="12">The sequence shown here is derived from an EMBL/GenBank/DDBJ whole genome shotgun (WGS) entry which is preliminary data.</text>
</comment>
<evidence type="ECO:0000256" key="1">
    <source>
        <dbReference type="ARBA" id="ARBA00003975"/>
    </source>
</evidence>
<dbReference type="OrthoDB" id="10003593at2759"/>
<keyword evidence="7" id="KW-0963">Cytoplasm</keyword>
<dbReference type="EMBL" id="AACS02000011">
    <property type="protein sequence ID" value="EAU81487.2"/>
    <property type="molecule type" value="Genomic_DNA"/>
</dbReference>
<sequence length="475" mass="52261">MTNPNDRRLAFKLPPTKLSQEARRAKALEEQKRRRAQRFDSSRQLDLFANLNINDDSDSDDEILGEGETKTVAAPSAVGPYVAMLKAGDPADNPLNFSESPVPPVEAAPDVGPPTEKKKRRRRNKKRNNNYNKPSKWADQCMYAELLEMTADEHLWASGQDGLPQDLETGWVAVAPVPVGKRCLVVTHQSPGLGGVVPNTTLRSRLLGKSLIPRFPSPLPALTVLDCILDANWRDNGIIHVLDVIRWKGQDVGDCEAPFRFWWRDTRLAEISRTLPPTVKFLSKKPKHGTATDSSQSNRYQFPHPTYFLPIPYHTDTSLLSLQNQVIPAALSTRTVTVDAPLSIQPLHEHAGRDHEFNFSMDVEGPPNSSPASSFTFAPSSASSVTLSPAPALIQSDGMLLYVAEASYEPGTSPLSSWVPISSVQGDMDTDSSSTTDSPLELFQKLVKRRLDRGSCPPNLNVEAQDPGADISMDL</sequence>